<feature type="binding site" evidence="13 15">
    <location>
        <position position="326"/>
    </location>
    <ligand>
        <name>ATP</name>
        <dbReference type="ChEBI" id="CHEBI:30616"/>
    </ligand>
</feature>
<evidence type="ECO:0000313" key="17">
    <source>
        <dbReference type="EMBL" id="PEN06606.1"/>
    </source>
</evidence>
<dbReference type="FunFam" id="3.40.50.1260:FF:000031">
    <property type="entry name" value="Phosphoglycerate kinase 1"/>
    <property type="match status" value="1"/>
</dbReference>
<evidence type="ECO:0000256" key="6">
    <source>
        <dbReference type="ARBA" id="ARBA00016471"/>
    </source>
</evidence>
<keyword evidence="18" id="KW-1185">Reference proteome</keyword>
<dbReference type="PIRSF" id="PIRSF000724">
    <property type="entry name" value="Pgk"/>
    <property type="match status" value="1"/>
</dbReference>
<evidence type="ECO:0000256" key="7">
    <source>
        <dbReference type="ARBA" id="ARBA00022490"/>
    </source>
</evidence>
<comment type="subcellular location">
    <subcellularLocation>
        <location evidence="13">Cytoplasm</location>
    </subcellularLocation>
</comment>
<dbReference type="EC" id="2.7.2.3" evidence="5 13"/>
<feature type="binding site" evidence="13 15">
    <location>
        <position position="208"/>
    </location>
    <ligand>
        <name>ATP</name>
        <dbReference type="ChEBI" id="CHEBI:30616"/>
    </ligand>
</feature>
<dbReference type="InterPro" id="IPR015911">
    <property type="entry name" value="Phosphoglycerate_kinase_CS"/>
</dbReference>
<sequence>MKKLTLDAVNVQGKRVLIRVDFNVPLTHNDDTNRPTVADDTRIRAALPTIRHVLDKGGKAILISHLGRPGGSPDPDLSLAAVADHLDTLIEERVRFSSNTTGDAVQEAIDGMGNGCVILLENTRFDPGEKANSDDFADGLAALADIYVNDAFGAAHRAHASTAGVAARVQPAVMGRLMEKEVKILTQVRDNPESPMVAILGGAKVSDKMGTVRRLAENASHILVGGAMTYTFMKAMGHDVGGSLVEEDRLQQAKTLADEASSVLHLPQDHVYAASIEDNTPAGVAEGDIPEGQLGLDIGPATVKAYADYIAEAETIIWNGPMGVFETEAFAQGTLAIAEAVAEATDNGAFSVVGGGDSVSALNVSGKADRISHVSTGGGAMLQLLEGASLPGIDALTDADV</sequence>
<dbReference type="Proteomes" id="UP000221024">
    <property type="component" value="Unassembled WGS sequence"/>
</dbReference>
<evidence type="ECO:0000256" key="12">
    <source>
        <dbReference type="ARBA" id="ARBA00023152"/>
    </source>
</evidence>
<dbReference type="InterPro" id="IPR001576">
    <property type="entry name" value="Phosphoglycerate_kinase"/>
</dbReference>
<comment type="subunit">
    <text evidence="4 13">Monomer.</text>
</comment>
<proteinExistence type="inferred from homology"/>
<evidence type="ECO:0000256" key="10">
    <source>
        <dbReference type="ARBA" id="ARBA00022777"/>
    </source>
</evidence>
<feature type="binding site" evidence="13">
    <location>
        <position position="295"/>
    </location>
    <ligand>
        <name>ATP</name>
        <dbReference type="ChEBI" id="CHEBI:30616"/>
    </ligand>
</feature>
<evidence type="ECO:0000256" key="14">
    <source>
        <dbReference type="PIRSR" id="PIRSR000724-1"/>
    </source>
</evidence>
<dbReference type="PANTHER" id="PTHR11406">
    <property type="entry name" value="PHOSPHOGLYCERATE KINASE"/>
    <property type="match status" value="1"/>
</dbReference>
<dbReference type="PROSITE" id="PS00111">
    <property type="entry name" value="PGLYCERATE_KINASE"/>
    <property type="match status" value="1"/>
</dbReference>
<keyword evidence="12 13" id="KW-0324">Glycolysis</keyword>
<evidence type="ECO:0000256" key="8">
    <source>
        <dbReference type="ARBA" id="ARBA00022679"/>
    </source>
</evidence>
<feature type="binding site" evidence="13 14">
    <location>
        <begin position="21"/>
        <end position="23"/>
    </location>
    <ligand>
        <name>substrate</name>
    </ligand>
</feature>
<dbReference type="SUPFAM" id="SSF53748">
    <property type="entry name" value="Phosphoglycerate kinase"/>
    <property type="match status" value="1"/>
</dbReference>
<comment type="caution">
    <text evidence="17">The sequence shown here is derived from an EMBL/GenBank/DDBJ whole genome shotgun (WGS) entry which is preliminary data.</text>
</comment>
<evidence type="ECO:0000256" key="11">
    <source>
        <dbReference type="ARBA" id="ARBA00022840"/>
    </source>
</evidence>
<feature type="binding site" evidence="13">
    <location>
        <position position="124"/>
    </location>
    <ligand>
        <name>substrate</name>
    </ligand>
</feature>
<dbReference type="Gene3D" id="3.40.50.1260">
    <property type="entry name" value="Phosphoglycerate kinase, N-terminal domain"/>
    <property type="match status" value="2"/>
</dbReference>
<evidence type="ECO:0000313" key="18">
    <source>
        <dbReference type="Proteomes" id="UP000221024"/>
    </source>
</evidence>
<dbReference type="AlphaFoldDB" id="A0A2H3P018"/>
<dbReference type="GO" id="GO:0005524">
    <property type="term" value="F:ATP binding"/>
    <property type="evidence" value="ECO:0007669"/>
    <property type="project" value="UniProtKB-KW"/>
</dbReference>
<keyword evidence="9 13" id="KW-0547">Nucleotide-binding</keyword>
<keyword evidence="10 13" id="KW-0418">Kinase</keyword>
<keyword evidence="11 13" id="KW-0067">ATP-binding</keyword>
<dbReference type="GO" id="GO:0004618">
    <property type="term" value="F:phosphoglycerate kinase activity"/>
    <property type="evidence" value="ECO:0007669"/>
    <property type="project" value="UniProtKB-UniRule"/>
</dbReference>
<comment type="pathway">
    <text evidence="2 13">Carbohydrate degradation; glycolysis; pyruvate from D-glyceraldehyde 3-phosphate: step 2/5.</text>
</comment>
<dbReference type="HAMAP" id="MF_00145">
    <property type="entry name" value="Phosphoglyc_kinase"/>
    <property type="match status" value="1"/>
</dbReference>
<organism evidence="17 18">
    <name type="scientific">Longimonas halophila</name>
    <dbReference type="NCBI Taxonomy" id="1469170"/>
    <lineage>
        <taxon>Bacteria</taxon>
        <taxon>Pseudomonadati</taxon>
        <taxon>Rhodothermota</taxon>
        <taxon>Rhodothermia</taxon>
        <taxon>Rhodothermales</taxon>
        <taxon>Salisaetaceae</taxon>
        <taxon>Longimonas</taxon>
    </lineage>
</organism>
<keyword evidence="7 13" id="KW-0963">Cytoplasm</keyword>
<name>A0A2H3P018_9BACT</name>
<dbReference type="EMBL" id="PDEP01000008">
    <property type="protein sequence ID" value="PEN06606.1"/>
    <property type="molecule type" value="Genomic_DNA"/>
</dbReference>
<evidence type="ECO:0000256" key="3">
    <source>
        <dbReference type="ARBA" id="ARBA00008982"/>
    </source>
</evidence>
<feature type="binding site" evidence="14">
    <location>
        <position position="157"/>
    </location>
    <ligand>
        <name>(2R)-3-phosphoglycerate</name>
        <dbReference type="ChEBI" id="CHEBI:58272"/>
    </ligand>
</feature>
<feature type="binding site" evidence="14">
    <location>
        <position position="42"/>
    </location>
    <ligand>
        <name>(2R)-3-phosphoglycerate</name>
        <dbReference type="ChEBI" id="CHEBI:58272"/>
    </ligand>
</feature>
<evidence type="ECO:0000256" key="1">
    <source>
        <dbReference type="ARBA" id="ARBA00000642"/>
    </source>
</evidence>
<dbReference type="PANTHER" id="PTHR11406:SF23">
    <property type="entry name" value="PHOSPHOGLYCERATE KINASE 1, CHLOROPLASTIC-RELATED"/>
    <property type="match status" value="1"/>
</dbReference>
<feature type="binding site" evidence="14">
    <location>
        <position position="124"/>
    </location>
    <ligand>
        <name>(2R)-3-phosphoglycerate</name>
        <dbReference type="ChEBI" id="CHEBI:58272"/>
    </ligand>
</feature>
<accession>A0A2H3P018</accession>
<feature type="binding site" evidence="13 14">
    <location>
        <begin position="65"/>
        <end position="68"/>
    </location>
    <ligand>
        <name>substrate</name>
    </ligand>
</feature>
<evidence type="ECO:0000256" key="5">
    <source>
        <dbReference type="ARBA" id="ARBA00013061"/>
    </source>
</evidence>
<keyword evidence="8 13" id="KW-0808">Transferase</keyword>
<dbReference type="Pfam" id="PF00162">
    <property type="entry name" value="PGK"/>
    <property type="match status" value="1"/>
</dbReference>
<dbReference type="GO" id="GO:0043531">
    <property type="term" value="F:ADP binding"/>
    <property type="evidence" value="ECO:0007669"/>
    <property type="project" value="TreeGrafter"/>
</dbReference>
<evidence type="ECO:0000256" key="9">
    <source>
        <dbReference type="ARBA" id="ARBA00022741"/>
    </source>
</evidence>
<comment type="similarity">
    <text evidence="3 13 16">Belongs to the phosphoglycerate kinase family.</text>
</comment>
<protein>
    <recommendedName>
        <fullName evidence="6 13">Phosphoglycerate kinase</fullName>
        <ecNumber evidence="5 13">2.7.2.3</ecNumber>
    </recommendedName>
</protein>
<dbReference type="OrthoDB" id="9808460at2"/>
<feature type="binding site" evidence="13 15">
    <location>
        <begin position="355"/>
        <end position="358"/>
    </location>
    <ligand>
        <name>ATP</name>
        <dbReference type="ChEBI" id="CHEBI:30616"/>
    </ligand>
</feature>
<feature type="binding site" evidence="13">
    <location>
        <position position="42"/>
    </location>
    <ligand>
        <name>substrate</name>
    </ligand>
</feature>
<comment type="catalytic activity">
    <reaction evidence="1 13 16">
        <text>(2R)-3-phosphoglycerate + ATP = (2R)-3-phospho-glyceroyl phosphate + ADP</text>
        <dbReference type="Rhea" id="RHEA:14801"/>
        <dbReference type="ChEBI" id="CHEBI:30616"/>
        <dbReference type="ChEBI" id="CHEBI:57604"/>
        <dbReference type="ChEBI" id="CHEBI:58272"/>
        <dbReference type="ChEBI" id="CHEBI:456216"/>
        <dbReference type="EC" id="2.7.2.3"/>
    </reaction>
</comment>
<dbReference type="GO" id="GO:0006094">
    <property type="term" value="P:gluconeogenesis"/>
    <property type="evidence" value="ECO:0007669"/>
    <property type="project" value="TreeGrafter"/>
</dbReference>
<reference evidence="17 18" key="1">
    <citation type="submission" date="2017-10" db="EMBL/GenBank/DDBJ databases">
        <title>Draft genome of Longimonas halophila.</title>
        <authorList>
            <person name="Goh K.M."/>
            <person name="Shamsir M.S."/>
            <person name="Lim S.W."/>
        </authorList>
    </citation>
    <scope>NUCLEOTIDE SEQUENCE [LARGE SCALE GENOMIC DNA]</scope>
    <source>
        <strain evidence="17 18">KCTC 42399</strain>
    </source>
</reference>
<dbReference type="RefSeq" id="WP_098062500.1">
    <property type="nucleotide sequence ID" value="NZ_PDEP01000008.1"/>
</dbReference>
<evidence type="ECO:0000256" key="16">
    <source>
        <dbReference type="RuleBase" id="RU000532"/>
    </source>
</evidence>
<feature type="binding site" evidence="13">
    <location>
        <position position="157"/>
    </location>
    <ligand>
        <name>substrate</name>
    </ligand>
</feature>
<dbReference type="GO" id="GO:0006096">
    <property type="term" value="P:glycolytic process"/>
    <property type="evidence" value="ECO:0007669"/>
    <property type="project" value="UniProtKB-UniRule"/>
</dbReference>
<dbReference type="UniPathway" id="UPA00109">
    <property type="reaction ID" value="UER00185"/>
</dbReference>
<evidence type="ECO:0000256" key="2">
    <source>
        <dbReference type="ARBA" id="ARBA00004838"/>
    </source>
</evidence>
<evidence type="ECO:0000256" key="15">
    <source>
        <dbReference type="PIRSR" id="PIRSR000724-2"/>
    </source>
</evidence>
<dbReference type="PRINTS" id="PR00477">
    <property type="entry name" value="PHGLYCKINASE"/>
</dbReference>
<evidence type="ECO:0000256" key="13">
    <source>
        <dbReference type="HAMAP-Rule" id="MF_00145"/>
    </source>
</evidence>
<evidence type="ECO:0000256" key="4">
    <source>
        <dbReference type="ARBA" id="ARBA00011245"/>
    </source>
</evidence>
<dbReference type="InterPro" id="IPR015824">
    <property type="entry name" value="Phosphoglycerate_kinase_N"/>
</dbReference>
<dbReference type="FunFam" id="3.40.50.1260:FF:000006">
    <property type="entry name" value="Phosphoglycerate kinase"/>
    <property type="match status" value="1"/>
</dbReference>
<dbReference type="GO" id="GO:0005829">
    <property type="term" value="C:cytosol"/>
    <property type="evidence" value="ECO:0007669"/>
    <property type="project" value="TreeGrafter"/>
</dbReference>
<dbReference type="InterPro" id="IPR036043">
    <property type="entry name" value="Phosphoglycerate_kinase_sf"/>
</dbReference>
<gene>
    <name evidence="13 17" type="primary">pgk</name>
    <name evidence="17" type="ORF">CRI93_10035</name>
</gene>